<dbReference type="InterPro" id="IPR004000">
    <property type="entry name" value="Actin"/>
</dbReference>
<dbReference type="HOGENOM" id="CLU_027965_1_1_1"/>
<gene>
    <name evidence="10" type="primary">20197787</name>
    <name evidence="9" type="ORF">HELRODRAFT_158017</name>
</gene>
<evidence type="ECO:0000256" key="8">
    <source>
        <dbReference type="ARBA" id="ARBA00074635"/>
    </source>
</evidence>
<dbReference type="OrthoDB" id="6220758at2759"/>
<evidence type="ECO:0000313" key="10">
    <source>
        <dbReference type="EnsemblMetazoa" id="HelroP158017"/>
    </source>
</evidence>
<dbReference type="Gene3D" id="3.30.420.40">
    <property type="match status" value="2"/>
</dbReference>
<dbReference type="GO" id="GO:0005856">
    <property type="term" value="C:cytoskeleton"/>
    <property type="evidence" value="ECO:0007669"/>
    <property type="project" value="UniProtKB-SubCell"/>
</dbReference>
<dbReference type="OMA" id="FFEEYEC"/>
<dbReference type="GO" id="GO:0031491">
    <property type="term" value="F:nucleosome binding"/>
    <property type="evidence" value="ECO:0000318"/>
    <property type="project" value="GO_Central"/>
</dbReference>
<dbReference type="Pfam" id="PF00022">
    <property type="entry name" value="Actin"/>
    <property type="match status" value="1"/>
</dbReference>
<dbReference type="FunFam" id="3.90.640.10:FF:000014">
    <property type="entry name" value="Putative actin-related protein 6"/>
    <property type="match status" value="1"/>
</dbReference>
<comment type="similarity">
    <text evidence="4">Belongs to the actin family. ARP6 subfamily.</text>
</comment>
<dbReference type="FunFam" id="2.30.36.70:FF:000003">
    <property type="entry name" value="Actin-related protein 6"/>
    <property type="match status" value="1"/>
</dbReference>
<dbReference type="EMBL" id="AMQM01007832">
    <property type="status" value="NOT_ANNOTATED_CDS"/>
    <property type="molecule type" value="Genomic_DNA"/>
</dbReference>
<evidence type="ECO:0000313" key="11">
    <source>
        <dbReference type="Proteomes" id="UP000015101"/>
    </source>
</evidence>
<keyword evidence="6" id="KW-0206">Cytoskeleton</keyword>
<proteinExistence type="inferred from homology"/>
<evidence type="ECO:0000256" key="4">
    <source>
        <dbReference type="ARBA" id="ARBA00005665"/>
    </source>
</evidence>
<dbReference type="RefSeq" id="XP_009029866.1">
    <property type="nucleotide sequence ID" value="XM_009031618.1"/>
</dbReference>
<dbReference type="SUPFAM" id="SSF53067">
    <property type="entry name" value="Actin-like ATPase domain"/>
    <property type="match status" value="2"/>
</dbReference>
<dbReference type="Gene3D" id="2.30.36.70">
    <property type="entry name" value="Actin, Chain A, domain 2"/>
    <property type="match status" value="1"/>
</dbReference>
<accession>T1EMI7</accession>
<dbReference type="Proteomes" id="UP000015101">
    <property type="component" value="Unassembled WGS sequence"/>
</dbReference>
<dbReference type="FunCoup" id="T1EMI7">
    <property type="interactions" value="512"/>
</dbReference>
<comment type="subcellular location">
    <subcellularLocation>
        <location evidence="3">Cytoplasm</location>
        <location evidence="3">Cytoskeleton</location>
    </subcellularLocation>
    <subcellularLocation>
        <location evidence="2">Nucleus</location>
    </subcellularLocation>
</comment>
<evidence type="ECO:0000256" key="1">
    <source>
        <dbReference type="ARBA" id="ARBA00003520"/>
    </source>
</evidence>
<dbReference type="InterPro" id="IPR043129">
    <property type="entry name" value="ATPase_NBD"/>
</dbReference>
<evidence type="ECO:0000256" key="3">
    <source>
        <dbReference type="ARBA" id="ARBA00004245"/>
    </source>
</evidence>
<dbReference type="eggNOG" id="KOG0680">
    <property type="taxonomic scope" value="Eukaryota"/>
</dbReference>
<dbReference type="Gene3D" id="3.90.640.10">
    <property type="entry name" value="Actin, Chain A, domain 4"/>
    <property type="match status" value="1"/>
</dbReference>
<evidence type="ECO:0000256" key="5">
    <source>
        <dbReference type="ARBA" id="ARBA00022490"/>
    </source>
</evidence>
<evidence type="ECO:0000256" key="7">
    <source>
        <dbReference type="ARBA" id="ARBA00023242"/>
    </source>
</evidence>
<dbReference type="InParanoid" id="T1EMI7"/>
<dbReference type="CTD" id="20197787"/>
<evidence type="ECO:0000256" key="6">
    <source>
        <dbReference type="ARBA" id="ARBA00023212"/>
    </source>
</evidence>
<dbReference type="KEGG" id="hro:HELRODRAFT_158017"/>
<reference evidence="10" key="3">
    <citation type="submission" date="2015-06" db="UniProtKB">
        <authorList>
            <consortium name="EnsemblMetazoa"/>
        </authorList>
    </citation>
    <scope>IDENTIFICATION</scope>
</reference>
<reference evidence="11" key="1">
    <citation type="submission" date="2012-12" db="EMBL/GenBank/DDBJ databases">
        <authorList>
            <person name="Hellsten U."/>
            <person name="Grimwood J."/>
            <person name="Chapman J.A."/>
            <person name="Shapiro H."/>
            <person name="Aerts A."/>
            <person name="Otillar R.P."/>
            <person name="Terry A.Y."/>
            <person name="Boore J.L."/>
            <person name="Simakov O."/>
            <person name="Marletaz F."/>
            <person name="Cho S.-J."/>
            <person name="Edsinger-Gonzales E."/>
            <person name="Havlak P."/>
            <person name="Kuo D.-H."/>
            <person name="Larsson T."/>
            <person name="Lv J."/>
            <person name="Arendt D."/>
            <person name="Savage R."/>
            <person name="Osoegawa K."/>
            <person name="de Jong P."/>
            <person name="Lindberg D.R."/>
            <person name="Seaver E.C."/>
            <person name="Weisblat D.A."/>
            <person name="Putnam N.H."/>
            <person name="Grigoriev I.V."/>
            <person name="Rokhsar D.S."/>
        </authorList>
    </citation>
    <scope>NUCLEOTIDE SEQUENCE</scope>
</reference>
<evidence type="ECO:0000256" key="2">
    <source>
        <dbReference type="ARBA" id="ARBA00004123"/>
    </source>
</evidence>
<sequence length="392" mass="45124">MTTVMLDNGAYTAKVGYISEMNPKIIPNCVIKAKTVRNRIFIGNQIDECKDLSGLYFLLAFQKGYLTNWEIEKQVWDHMFGKNELAVNFEESGFIVTESYLNFKSIQESIDEIFFEEYQVPFLFRCNPSYLIQYKQQRKKKNLFCCLVVDSGYSYTHVVPYHNGRAVKMAMRRISIGGKILTNHLKEVISYRQLMVMDETHVINQLKEDTCFVSQDFYADMNLAKQKGPSNKIALDYVLPDYAHIKRGHIKEPDTEINSSEQIIRVCNERFSIPELLFHPSDIGIHEMGIPEAIAYVIGLCPEELQPFLYLNIILTGGNSCLPGFRERVFKDLRTLAPDHFEINVRLDDSPIQASWQGGCLLGNSPDFTNHIVTKDQFDEHGVGICQEMFNY</sequence>
<protein>
    <recommendedName>
        <fullName evidence="8">Actin-related protein 6</fullName>
    </recommendedName>
</protein>
<comment type="function">
    <text evidence="1">Actins are highly conserved proteins that are involved in various types of cell motility and are ubiquitously expressed in all eukaryotic cells.</text>
</comment>
<evidence type="ECO:0000313" key="9">
    <source>
        <dbReference type="EMBL" id="ESN92061.1"/>
    </source>
</evidence>
<dbReference type="EnsemblMetazoa" id="HelroT158017">
    <property type="protein sequence ID" value="HelroP158017"/>
    <property type="gene ID" value="HelroG158017"/>
</dbReference>
<keyword evidence="5" id="KW-0963">Cytoplasm</keyword>
<dbReference type="GO" id="GO:0000812">
    <property type="term" value="C:Swr1 complex"/>
    <property type="evidence" value="ECO:0000318"/>
    <property type="project" value="GO_Central"/>
</dbReference>
<dbReference type="CDD" id="cd10210">
    <property type="entry name" value="ASKHA_NBD_Arp6"/>
    <property type="match status" value="1"/>
</dbReference>
<dbReference type="STRING" id="6412.T1EMI7"/>
<name>T1EMI7_HELRO</name>
<organism evidence="10 11">
    <name type="scientific">Helobdella robusta</name>
    <name type="common">Californian leech</name>
    <dbReference type="NCBI Taxonomy" id="6412"/>
    <lineage>
        <taxon>Eukaryota</taxon>
        <taxon>Metazoa</taxon>
        <taxon>Spiralia</taxon>
        <taxon>Lophotrochozoa</taxon>
        <taxon>Annelida</taxon>
        <taxon>Clitellata</taxon>
        <taxon>Hirudinea</taxon>
        <taxon>Rhynchobdellida</taxon>
        <taxon>Glossiphoniidae</taxon>
        <taxon>Helobdella</taxon>
    </lineage>
</organism>
<dbReference type="SMART" id="SM00268">
    <property type="entry name" value="ACTIN"/>
    <property type="match status" value="1"/>
</dbReference>
<dbReference type="GeneID" id="20197787"/>
<dbReference type="EMBL" id="KB097673">
    <property type="protein sequence ID" value="ESN92061.1"/>
    <property type="molecule type" value="Genomic_DNA"/>
</dbReference>
<keyword evidence="7" id="KW-0539">Nucleus</keyword>
<dbReference type="AlphaFoldDB" id="T1EMI7"/>
<reference evidence="9 11" key="2">
    <citation type="journal article" date="2013" name="Nature">
        <title>Insights into bilaterian evolution from three spiralian genomes.</title>
        <authorList>
            <person name="Simakov O."/>
            <person name="Marletaz F."/>
            <person name="Cho S.J."/>
            <person name="Edsinger-Gonzales E."/>
            <person name="Havlak P."/>
            <person name="Hellsten U."/>
            <person name="Kuo D.H."/>
            <person name="Larsson T."/>
            <person name="Lv J."/>
            <person name="Arendt D."/>
            <person name="Savage R."/>
            <person name="Osoegawa K."/>
            <person name="de Jong P."/>
            <person name="Grimwood J."/>
            <person name="Chapman J.A."/>
            <person name="Shapiro H."/>
            <person name="Aerts A."/>
            <person name="Otillar R.P."/>
            <person name="Terry A.Y."/>
            <person name="Boore J.L."/>
            <person name="Grigoriev I.V."/>
            <person name="Lindberg D.R."/>
            <person name="Seaver E.C."/>
            <person name="Weisblat D.A."/>
            <person name="Putnam N.H."/>
            <person name="Rokhsar D.S."/>
        </authorList>
    </citation>
    <scope>NUCLEOTIDE SEQUENCE</scope>
</reference>
<keyword evidence="11" id="KW-1185">Reference proteome</keyword>
<dbReference type="PANTHER" id="PTHR11937">
    <property type="entry name" value="ACTIN"/>
    <property type="match status" value="1"/>
</dbReference>